<dbReference type="Pfam" id="PF12746">
    <property type="entry name" value="GNAT_acetyltran"/>
    <property type="match status" value="1"/>
</dbReference>
<evidence type="ECO:0000259" key="1">
    <source>
        <dbReference type="PROSITE" id="PS51186"/>
    </source>
</evidence>
<dbReference type="InterPro" id="IPR027365">
    <property type="entry name" value="GNAT_acetyltra_YdfB-like"/>
</dbReference>
<protein>
    <submittedName>
        <fullName evidence="2">GNAT family N-acetyltransferase</fullName>
        <ecNumber evidence="2">2.3.1.-</ecNumber>
    </submittedName>
</protein>
<accession>A0ABU2MCJ9</accession>
<proteinExistence type="predicted"/>
<reference evidence="3" key="1">
    <citation type="submission" date="2023-07" db="EMBL/GenBank/DDBJ databases">
        <title>30 novel species of actinomycetes from the DSMZ collection.</title>
        <authorList>
            <person name="Nouioui I."/>
        </authorList>
    </citation>
    <scope>NUCLEOTIDE SEQUENCE [LARGE SCALE GENOMIC DNA]</scope>
    <source>
        <strain evidence="3">DSM 44743</strain>
    </source>
</reference>
<gene>
    <name evidence="2" type="ORF">RM479_17925</name>
</gene>
<feature type="domain" description="N-acetyltransferase" evidence="1">
    <location>
        <begin position="109"/>
        <end position="257"/>
    </location>
</feature>
<keyword evidence="2" id="KW-0808">Transferase</keyword>
<dbReference type="EMBL" id="JAVREP010000011">
    <property type="protein sequence ID" value="MDT0330297.1"/>
    <property type="molecule type" value="Genomic_DNA"/>
</dbReference>
<dbReference type="Gene3D" id="3.40.630.30">
    <property type="match status" value="1"/>
</dbReference>
<keyword evidence="3" id="KW-1185">Reference proteome</keyword>
<sequence length="257" mass="25871">MDELSVRALARWVAVAGPQGTPLVTTAPLTVAAVPASGLCPPGWCGIVHLDGVTLATAPDPGTARTLRAALSVLSPREHTDPGAVGRALTEVRFPGPDASPVVEVLGPAALAYLAPGDLLPAHHGAPVSTTGSGAPGIGDLLERVGPREAGESGLGGPGVPVSVLREGDRVVAAAGYVRQGGRTAHLCVLTDTDRRGRGLARTVASAATARALAEGLLPQWRARPPASRAVAASLGYRTLGAQLSLRLTPPPGPPHP</sequence>
<keyword evidence="2" id="KW-0012">Acyltransferase</keyword>
<dbReference type="InterPro" id="IPR000182">
    <property type="entry name" value="GNAT_dom"/>
</dbReference>
<name>A0ABU2MCJ9_9ACTN</name>
<organism evidence="2 3">
    <name type="scientific">Nocardiopsis lambiniae</name>
    <dbReference type="NCBI Taxonomy" id="3075539"/>
    <lineage>
        <taxon>Bacteria</taxon>
        <taxon>Bacillati</taxon>
        <taxon>Actinomycetota</taxon>
        <taxon>Actinomycetes</taxon>
        <taxon>Streptosporangiales</taxon>
        <taxon>Nocardiopsidaceae</taxon>
        <taxon>Nocardiopsis</taxon>
    </lineage>
</organism>
<dbReference type="RefSeq" id="WP_311512865.1">
    <property type="nucleotide sequence ID" value="NZ_JAVREP010000011.1"/>
</dbReference>
<dbReference type="GO" id="GO:0016746">
    <property type="term" value="F:acyltransferase activity"/>
    <property type="evidence" value="ECO:0007669"/>
    <property type="project" value="UniProtKB-KW"/>
</dbReference>
<dbReference type="InterPro" id="IPR016181">
    <property type="entry name" value="Acyl_CoA_acyltransferase"/>
</dbReference>
<dbReference type="SUPFAM" id="SSF55729">
    <property type="entry name" value="Acyl-CoA N-acyltransferases (Nat)"/>
    <property type="match status" value="1"/>
</dbReference>
<dbReference type="EC" id="2.3.1.-" evidence="2"/>
<dbReference type="PROSITE" id="PS51186">
    <property type="entry name" value="GNAT"/>
    <property type="match status" value="1"/>
</dbReference>
<evidence type="ECO:0000313" key="3">
    <source>
        <dbReference type="Proteomes" id="UP001183390"/>
    </source>
</evidence>
<comment type="caution">
    <text evidence="2">The sequence shown here is derived from an EMBL/GenBank/DDBJ whole genome shotgun (WGS) entry which is preliminary data.</text>
</comment>
<dbReference type="Proteomes" id="UP001183390">
    <property type="component" value="Unassembled WGS sequence"/>
</dbReference>
<evidence type="ECO:0000313" key="2">
    <source>
        <dbReference type="EMBL" id="MDT0330297.1"/>
    </source>
</evidence>